<reference evidence="2 3" key="1">
    <citation type="journal article" date="2021" name="Elife">
        <title>Chloroplast acquisition without the gene transfer in kleptoplastic sea slugs, Plakobranchus ocellatus.</title>
        <authorList>
            <person name="Maeda T."/>
            <person name="Takahashi S."/>
            <person name="Yoshida T."/>
            <person name="Shimamura S."/>
            <person name="Takaki Y."/>
            <person name="Nagai Y."/>
            <person name="Toyoda A."/>
            <person name="Suzuki Y."/>
            <person name="Arimoto A."/>
            <person name="Ishii H."/>
            <person name="Satoh N."/>
            <person name="Nishiyama T."/>
            <person name="Hasebe M."/>
            <person name="Maruyama T."/>
            <person name="Minagawa J."/>
            <person name="Obokata J."/>
            <person name="Shigenobu S."/>
        </authorList>
    </citation>
    <scope>NUCLEOTIDE SEQUENCE [LARGE SCALE GENOMIC DNA]</scope>
</reference>
<name>A0AAV3Y7I0_9GAST</name>
<keyword evidence="3" id="KW-1185">Reference proteome</keyword>
<accession>A0AAV3Y7I0</accession>
<evidence type="ECO:0000256" key="1">
    <source>
        <dbReference type="SAM" id="MobiDB-lite"/>
    </source>
</evidence>
<dbReference type="EMBL" id="BLXT01000540">
    <property type="protein sequence ID" value="GFN78066.1"/>
    <property type="molecule type" value="Genomic_DNA"/>
</dbReference>
<sequence length="104" mass="11969">MGTRTSLPLPEFDPDHNEVFSGFQALREAKTPAIGFDPRRKGPFRSHSEFANHCAPAPQKKKGEKDRCRYAKWTNNRKTERQKMTKKVFDVSSGKLGMERKELC</sequence>
<protein>
    <submittedName>
        <fullName evidence="2">Uncharacterized protein</fullName>
    </submittedName>
</protein>
<comment type="caution">
    <text evidence="2">The sequence shown here is derived from an EMBL/GenBank/DDBJ whole genome shotgun (WGS) entry which is preliminary data.</text>
</comment>
<evidence type="ECO:0000313" key="3">
    <source>
        <dbReference type="Proteomes" id="UP000735302"/>
    </source>
</evidence>
<proteinExistence type="predicted"/>
<feature type="region of interest" description="Disordered" evidence="1">
    <location>
        <begin position="34"/>
        <end position="67"/>
    </location>
</feature>
<dbReference type="AlphaFoldDB" id="A0AAV3Y7I0"/>
<evidence type="ECO:0000313" key="2">
    <source>
        <dbReference type="EMBL" id="GFN78066.1"/>
    </source>
</evidence>
<gene>
    <name evidence="2" type="ORF">PoB_000457200</name>
</gene>
<organism evidence="2 3">
    <name type="scientific">Plakobranchus ocellatus</name>
    <dbReference type="NCBI Taxonomy" id="259542"/>
    <lineage>
        <taxon>Eukaryota</taxon>
        <taxon>Metazoa</taxon>
        <taxon>Spiralia</taxon>
        <taxon>Lophotrochozoa</taxon>
        <taxon>Mollusca</taxon>
        <taxon>Gastropoda</taxon>
        <taxon>Heterobranchia</taxon>
        <taxon>Euthyneura</taxon>
        <taxon>Panpulmonata</taxon>
        <taxon>Sacoglossa</taxon>
        <taxon>Placobranchoidea</taxon>
        <taxon>Plakobranchidae</taxon>
        <taxon>Plakobranchus</taxon>
    </lineage>
</organism>
<dbReference type="Proteomes" id="UP000735302">
    <property type="component" value="Unassembled WGS sequence"/>
</dbReference>